<evidence type="ECO:0000313" key="1">
    <source>
        <dbReference type="EMBL" id="SHM25111.1"/>
    </source>
</evidence>
<name>A0A1M7H929_9ACTN</name>
<keyword evidence="2" id="KW-1185">Reference proteome</keyword>
<gene>
    <name evidence="1" type="ORF">SAMN05216499_109201</name>
</gene>
<evidence type="ECO:0000313" key="2">
    <source>
        <dbReference type="Proteomes" id="UP000184111"/>
    </source>
</evidence>
<dbReference type="AlphaFoldDB" id="A0A1M7H929"/>
<dbReference type="EMBL" id="FRBI01000009">
    <property type="protein sequence ID" value="SHM25111.1"/>
    <property type="molecule type" value="Genomic_DNA"/>
</dbReference>
<protein>
    <submittedName>
        <fullName evidence="1">Uncharacterized protein</fullName>
    </submittedName>
</protein>
<organism evidence="1 2">
    <name type="scientific">Actinacidiphila paucisporea</name>
    <dbReference type="NCBI Taxonomy" id="310782"/>
    <lineage>
        <taxon>Bacteria</taxon>
        <taxon>Bacillati</taxon>
        <taxon>Actinomycetota</taxon>
        <taxon>Actinomycetes</taxon>
        <taxon>Kitasatosporales</taxon>
        <taxon>Streptomycetaceae</taxon>
        <taxon>Actinacidiphila</taxon>
    </lineage>
</organism>
<dbReference type="RefSeq" id="WP_235002190.1">
    <property type="nucleotide sequence ID" value="NZ_FRBI01000009.1"/>
</dbReference>
<dbReference type="Proteomes" id="UP000184111">
    <property type="component" value="Unassembled WGS sequence"/>
</dbReference>
<sequence>MLGSLGEVLVEVEAEEVQERFTACFEDGEGTSGPAFDWARAGGRAVRAMAESARLTTVQRWERGGRHFLALRKGVQR</sequence>
<accession>A0A1M7H929</accession>
<reference evidence="1 2" key="1">
    <citation type="submission" date="2016-11" db="EMBL/GenBank/DDBJ databases">
        <authorList>
            <person name="Jaros S."/>
            <person name="Januszkiewicz K."/>
            <person name="Wedrychowicz H."/>
        </authorList>
    </citation>
    <scope>NUCLEOTIDE SEQUENCE [LARGE SCALE GENOMIC DNA]</scope>
    <source>
        <strain evidence="1 2">CGMCC 4.2025</strain>
    </source>
</reference>
<proteinExistence type="predicted"/>
<dbReference type="STRING" id="310782.SAMN05216499_109201"/>